<gene>
    <name evidence="1" type="ORF">EWM64_g10655</name>
</gene>
<name>A0A4Y9ZH65_9AGAM</name>
<reference evidence="1 2" key="1">
    <citation type="submission" date="2019-02" db="EMBL/GenBank/DDBJ databases">
        <title>Genome sequencing of the rare red list fungi Hericium alpestre (H. flagellum).</title>
        <authorList>
            <person name="Buettner E."/>
            <person name="Kellner H."/>
        </authorList>
    </citation>
    <scope>NUCLEOTIDE SEQUENCE [LARGE SCALE GENOMIC DNA]</scope>
    <source>
        <strain evidence="1 2">DSM 108284</strain>
    </source>
</reference>
<keyword evidence="2" id="KW-1185">Reference proteome</keyword>
<accession>A0A4Y9ZH65</accession>
<comment type="caution">
    <text evidence="1">The sequence shown here is derived from an EMBL/GenBank/DDBJ whole genome shotgun (WGS) entry which is preliminary data.</text>
</comment>
<evidence type="ECO:0000313" key="2">
    <source>
        <dbReference type="Proteomes" id="UP000298061"/>
    </source>
</evidence>
<organism evidence="1 2">
    <name type="scientific">Hericium alpestre</name>
    <dbReference type="NCBI Taxonomy" id="135208"/>
    <lineage>
        <taxon>Eukaryota</taxon>
        <taxon>Fungi</taxon>
        <taxon>Dikarya</taxon>
        <taxon>Basidiomycota</taxon>
        <taxon>Agaricomycotina</taxon>
        <taxon>Agaricomycetes</taxon>
        <taxon>Russulales</taxon>
        <taxon>Hericiaceae</taxon>
        <taxon>Hericium</taxon>
    </lineage>
</organism>
<dbReference type="EMBL" id="SFCI01002949">
    <property type="protein sequence ID" value="TFY73357.1"/>
    <property type="molecule type" value="Genomic_DNA"/>
</dbReference>
<dbReference type="OrthoDB" id="190201at2759"/>
<proteinExistence type="predicted"/>
<sequence length="153" mass="17752">MDLWNRATAQLVAPFPEEVRQGLMVGFADRERYHAALLQFHAKHGCTLKPPPEEYIRALDAVFGKDGDPTVGIAMFSGPLRDWSIIDRLHEIRVPVLVINGRDDIAQDFVCEPFFHHIPRVKWVTFEKSSHTPMWEERERFVHIVGDFLDYEP</sequence>
<protein>
    <recommendedName>
        <fullName evidence="3">AB hydrolase-1 domain-containing protein</fullName>
    </recommendedName>
</protein>
<dbReference type="Proteomes" id="UP000298061">
    <property type="component" value="Unassembled WGS sequence"/>
</dbReference>
<dbReference type="InterPro" id="IPR029058">
    <property type="entry name" value="AB_hydrolase_fold"/>
</dbReference>
<dbReference type="STRING" id="135208.A0A4Y9ZH65"/>
<dbReference type="AlphaFoldDB" id="A0A4Y9ZH65"/>
<dbReference type="Gene3D" id="3.40.50.1820">
    <property type="entry name" value="alpha/beta hydrolase"/>
    <property type="match status" value="1"/>
</dbReference>
<evidence type="ECO:0008006" key="3">
    <source>
        <dbReference type="Google" id="ProtNLM"/>
    </source>
</evidence>
<dbReference type="SUPFAM" id="SSF53474">
    <property type="entry name" value="alpha/beta-Hydrolases"/>
    <property type="match status" value="1"/>
</dbReference>
<evidence type="ECO:0000313" key="1">
    <source>
        <dbReference type="EMBL" id="TFY73357.1"/>
    </source>
</evidence>